<organism evidence="2 3">
    <name type="scientific">Methanobacterium bryantii</name>
    <dbReference type="NCBI Taxonomy" id="2161"/>
    <lineage>
        <taxon>Archaea</taxon>
        <taxon>Methanobacteriati</taxon>
        <taxon>Methanobacteriota</taxon>
        <taxon>Methanomada group</taxon>
        <taxon>Methanobacteria</taxon>
        <taxon>Methanobacteriales</taxon>
        <taxon>Methanobacteriaceae</taxon>
        <taxon>Methanobacterium</taxon>
    </lineage>
</organism>
<evidence type="ECO:0000313" key="3">
    <source>
        <dbReference type="Proteomes" id="UP000217784"/>
    </source>
</evidence>
<dbReference type="Proteomes" id="UP000217784">
    <property type="component" value="Unassembled WGS sequence"/>
</dbReference>
<name>A0A2A2H1Y9_METBR</name>
<comment type="caution">
    <text evidence="2">The sequence shown here is derived from an EMBL/GenBank/DDBJ whole genome shotgun (WGS) entry which is preliminary data.</text>
</comment>
<dbReference type="InterPro" id="IPR049831">
    <property type="entry name" value="UGSC_seleno"/>
</dbReference>
<evidence type="ECO:0000259" key="1">
    <source>
        <dbReference type="Pfam" id="PF24696"/>
    </source>
</evidence>
<dbReference type="InterPro" id="IPR057767">
    <property type="entry name" value="UGSC-like_dom"/>
</dbReference>
<evidence type="ECO:0000313" key="2">
    <source>
        <dbReference type="EMBL" id="PAV03334.1"/>
    </source>
</evidence>
<keyword evidence="3" id="KW-1185">Reference proteome</keyword>
<sequence length="171" mass="18551">MRVKVIEKEVIDPLGETVVDKIKIIPVPSKINKISYFNNTKPNADVILAAVAESLNKEGKNVEKPAGAGATEEQLKDAAGADLSIIAVGDCGSCSTWVILDAIRLEKEGIPTISICSDNFMDYARSLAKSHGADDLRIVEIKHPISGQEEENVREKAAETIKEIKKLLNID</sequence>
<accession>A0A2A2H1Y9</accession>
<dbReference type="NCBIfam" id="NF041046">
    <property type="entry name" value="UGSC_fam"/>
    <property type="match status" value="1"/>
</dbReference>
<dbReference type="OrthoDB" id="70241at2157"/>
<dbReference type="AlphaFoldDB" id="A0A2A2H1Y9"/>
<dbReference type="EMBL" id="LMVM01000039">
    <property type="protein sequence ID" value="PAV03334.1"/>
    <property type="molecule type" value="Genomic_DNA"/>
</dbReference>
<feature type="domain" description="UGSC-like" evidence="1">
    <location>
        <begin position="9"/>
        <end position="169"/>
    </location>
</feature>
<reference evidence="2 3" key="1">
    <citation type="journal article" date="2017" name="BMC Genomics">
        <title>Genomic analysis of methanogenic archaea reveals a shift towards energy conservation.</title>
        <authorList>
            <person name="Gilmore S.P."/>
            <person name="Henske J.K."/>
            <person name="Sexton J.A."/>
            <person name="Solomon K.V."/>
            <person name="Seppala S."/>
            <person name="Yoo J.I."/>
            <person name="Huyett L.M."/>
            <person name="Pressman A."/>
            <person name="Cogan J.Z."/>
            <person name="Kivenson V."/>
            <person name="Peng X."/>
            <person name="Tan Y."/>
            <person name="Valentine D.L."/>
            <person name="O'Malley M.A."/>
        </authorList>
    </citation>
    <scope>NUCLEOTIDE SEQUENCE [LARGE SCALE GENOMIC DNA]</scope>
    <source>
        <strain evidence="2 3">M.o.H.</strain>
    </source>
</reference>
<proteinExistence type="predicted"/>
<dbReference type="Pfam" id="PF24696">
    <property type="entry name" value="UGSC"/>
    <property type="match status" value="1"/>
</dbReference>
<dbReference type="RefSeq" id="WP_069583023.1">
    <property type="nucleotide sequence ID" value="NZ_LMVM01000039.1"/>
</dbReference>
<gene>
    <name evidence="2" type="ORF">ASJ80_04885</name>
</gene>
<protein>
    <recommendedName>
        <fullName evidence="1">UGSC-like domain-containing protein</fullName>
    </recommendedName>
</protein>